<feature type="compositionally biased region" description="Basic and acidic residues" evidence="1">
    <location>
        <begin position="17"/>
        <end position="32"/>
    </location>
</feature>
<feature type="compositionally biased region" description="Basic residues" evidence="1">
    <location>
        <begin position="366"/>
        <end position="376"/>
    </location>
</feature>
<keyword evidence="3" id="KW-1185">Reference proteome</keyword>
<feature type="compositionally biased region" description="Basic residues" evidence="1">
    <location>
        <begin position="309"/>
        <end position="319"/>
    </location>
</feature>
<feature type="region of interest" description="Disordered" evidence="1">
    <location>
        <begin position="61"/>
        <end position="81"/>
    </location>
</feature>
<feature type="compositionally biased region" description="Polar residues" evidence="1">
    <location>
        <begin position="263"/>
        <end position="294"/>
    </location>
</feature>
<protein>
    <submittedName>
        <fullName evidence="2">Uncharacterized protein</fullName>
    </submittedName>
</protein>
<feature type="compositionally biased region" description="Polar residues" evidence="1">
    <location>
        <begin position="526"/>
        <end position="535"/>
    </location>
</feature>
<reference evidence="2" key="1">
    <citation type="journal article" date="2019" name="bioRxiv">
        <title>The Genome of the Zebra Mussel, Dreissena polymorpha: A Resource for Invasive Species Research.</title>
        <authorList>
            <person name="McCartney M.A."/>
            <person name="Auch B."/>
            <person name="Kono T."/>
            <person name="Mallez S."/>
            <person name="Zhang Y."/>
            <person name="Obille A."/>
            <person name="Becker A."/>
            <person name="Abrahante J.E."/>
            <person name="Garbe J."/>
            <person name="Badalamenti J.P."/>
            <person name="Herman A."/>
            <person name="Mangelson H."/>
            <person name="Liachko I."/>
            <person name="Sullivan S."/>
            <person name="Sone E.D."/>
            <person name="Koren S."/>
            <person name="Silverstein K.A.T."/>
            <person name="Beckman K.B."/>
            <person name="Gohl D.M."/>
        </authorList>
    </citation>
    <scope>NUCLEOTIDE SEQUENCE</scope>
    <source>
        <strain evidence="2">Duluth1</strain>
        <tissue evidence="2">Whole animal</tissue>
    </source>
</reference>
<feature type="region of interest" description="Disordered" evidence="1">
    <location>
        <begin position="650"/>
        <end position="687"/>
    </location>
</feature>
<sequence>MIVAFVVGDSESDDSDHEQMEGLHEKRQHEAETQNVPVEKFPSNPLSRALSMASKYNKLVDTGDSKERIDEVSNEKEKEDKIGSKYCKLDEVDDNDVKDEKSVKTKITINVNRSNNVDVKAYKEQAELASVQKNLPKNTHITPSGQVIKPRKRRESSSSHADEDSISEQKGTEFYYRELDDEYGSRPSVHTTKKDHDVISMISTSSQEYDPTPKHHPIPAPRRSISEQDVESTPPEKPDPIIGHEHGVRPLLDDDELEDDYRSQTNAGQKGTETATDSRQLKYSSTGDSASSSPVMKLENTDIFGSAPFKKKIVRKKRPSSTLLQAIGDGKTDSAKQGSVGKPAVPPKPRLPRSSVNKDDVQKASVRQRPRAKGRHSSGGEMLVGLLAKSDDSDNDTALSNDIFSNAPFMKRSSSSTDAVLYFASGFSDVTKSALVDQRNGVSNSFSADSLNYRSEALQENFDPKQRESMYVKPLFNFQTKTVNTQIETIPTKPVLLQQAPAGMLTTTLAVKYVTSPDSVPMFSDSKLQSTNANANRDAEKARDPNVNTPQPSYQKFKDVYDSDEDEVDEFSDKTKYLKSHKSKSPRPADRNMEDSAFSNMSFNDEFEDEENEMHGIGMSASMNEANLNSMKTRHTHVLSVHKGQVGGFTNTSGSSPVNHESTKPGGYDTFTWPRKRHKIPSKTHATAEPFTVKKKVDSIFK</sequence>
<reference evidence="2" key="2">
    <citation type="submission" date="2020-11" db="EMBL/GenBank/DDBJ databases">
        <authorList>
            <person name="McCartney M.A."/>
            <person name="Auch B."/>
            <person name="Kono T."/>
            <person name="Mallez S."/>
            <person name="Becker A."/>
            <person name="Gohl D.M."/>
            <person name="Silverstein K.A.T."/>
            <person name="Koren S."/>
            <person name="Bechman K.B."/>
            <person name="Herman A."/>
            <person name="Abrahante J.E."/>
            <person name="Garbe J."/>
        </authorList>
    </citation>
    <scope>NUCLEOTIDE SEQUENCE</scope>
    <source>
        <strain evidence="2">Duluth1</strain>
        <tissue evidence="2">Whole animal</tissue>
    </source>
</reference>
<dbReference type="EMBL" id="JAIWYP010000002">
    <property type="protein sequence ID" value="KAH3860613.1"/>
    <property type="molecule type" value="Genomic_DNA"/>
</dbReference>
<name>A0A9D4LN25_DREPO</name>
<feature type="region of interest" description="Disordered" evidence="1">
    <location>
        <begin position="522"/>
        <end position="595"/>
    </location>
</feature>
<gene>
    <name evidence="2" type="ORF">DPMN_023523</name>
</gene>
<accession>A0A9D4LN25</accession>
<evidence type="ECO:0000256" key="1">
    <source>
        <dbReference type="SAM" id="MobiDB-lite"/>
    </source>
</evidence>
<feature type="compositionally biased region" description="Polar residues" evidence="1">
    <location>
        <begin position="131"/>
        <end position="145"/>
    </location>
</feature>
<feature type="compositionally biased region" description="Basic and acidic residues" evidence="1">
    <location>
        <begin position="234"/>
        <end position="252"/>
    </location>
</feature>
<dbReference type="Proteomes" id="UP000828390">
    <property type="component" value="Unassembled WGS sequence"/>
</dbReference>
<feature type="compositionally biased region" description="Polar residues" evidence="1">
    <location>
        <begin position="650"/>
        <end position="660"/>
    </location>
</feature>
<comment type="caution">
    <text evidence="2">The sequence shown here is derived from an EMBL/GenBank/DDBJ whole genome shotgun (WGS) entry which is preliminary data.</text>
</comment>
<feature type="region of interest" description="Disordered" evidence="1">
    <location>
        <begin position="130"/>
        <end position="380"/>
    </location>
</feature>
<feature type="region of interest" description="Disordered" evidence="1">
    <location>
        <begin position="1"/>
        <end position="44"/>
    </location>
</feature>
<dbReference type="AlphaFoldDB" id="A0A9D4LN25"/>
<proteinExistence type="predicted"/>
<organism evidence="2 3">
    <name type="scientific">Dreissena polymorpha</name>
    <name type="common">Zebra mussel</name>
    <name type="synonym">Mytilus polymorpha</name>
    <dbReference type="NCBI Taxonomy" id="45954"/>
    <lineage>
        <taxon>Eukaryota</taxon>
        <taxon>Metazoa</taxon>
        <taxon>Spiralia</taxon>
        <taxon>Lophotrochozoa</taxon>
        <taxon>Mollusca</taxon>
        <taxon>Bivalvia</taxon>
        <taxon>Autobranchia</taxon>
        <taxon>Heteroconchia</taxon>
        <taxon>Euheterodonta</taxon>
        <taxon>Imparidentia</taxon>
        <taxon>Neoheterodontei</taxon>
        <taxon>Myida</taxon>
        <taxon>Dreissenoidea</taxon>
        <taxon>Dreissenidae</taxon>
        <taxon>Dreissena</taxon>
    </lineage>
</organism>
<evidence type="ECO:0000313" key="2">
    <source>
        <dbReference type="EMBL" id="KAH3860613.1"/>
    </source>
</evidence>
<evidence type="ECO:0000313" key="3">
    <source>
        <dbReference type="Proteomes" id="UP000828390"/>
    </source>
</evidence>